<dbReference type="RefSeq" id="WP_142506168.1">
    <property type="nucleotide sequence ID" value="NZ_FXTI01000009.1"/>
</dbReference>
<proteinExistence type="predicted"/>
<dbReference type="Proteomes" id="UP000315636">
    <property type="component" value="Unassembled WGS sequence"/>
</dbReference>
<organism evidence="2 3">
    <name type="scientific">Melghirimyces algeriensis</name>
    <dbReference type="NCBI Taxonomy" id="910412"/>
    <lineage>
        <taxon>Bacteria</taxon>
        <taxon>Bacillati</taxon>
        <taxon>Bacillota</taxon>
        <taxon>Bacilli</taxon>
        <taxon>Bacillales</taxon>
        <taxon>Thermoactinomycetaceae</taxon>
        <taxon>Melghirimyces</taxon>
    </lineage>
</organism>
<evidence type="ECO:0000313" key="2">
    <source>
        <dbReference type="EMBL" id="SMO82676.1"/>
    </source>
</evidence>
<evidence type="ECO:0000313" key="3">
    <source>
        <dbReference type="Proteomes" id="UP000315636"/>
    </source>
</evidence>
<feature type="transmembrane region" description="Helical" evidence="1">
    <location>
        <begin position="39"/>
        <end position="58"/>
    </location>
</feature>
<keyword evidence="3" id="KW-1185">Reference proteome</keyword>
<protein>
    <submittedName>
        <fullName evidence="2">Uncharacterized protein</fullName>
    </submittedName>
</protein>
<reference evidence="2 3" key="1">
    <citation type="submission" date="2017-05" db="EMBL/GenBank/DDBJ databases">
        <authorList>
            <person name="Varghese N."/>
            <person name="Submissions S."/>
        </authorList>
    </citation>
    <scope>NUCLEOTIDE SEQUENCE [LARGE SCALE GENOMIC DNA]</scope>
    <source>
        <strain evidence="2 3">DSM 45474</strain>
    </source>
</reference>
<evidence type="ECO:0000256" key="1">
    <source>
        <dbReference type="SAM" id="Phobius"/>
    </source>
</evidence>
<dbReference type="OrthoDB" id="2990510at2"/>
<name>A0A521EFF7_9BACL</name>
<sequence>MNKTRRFIAGSYHLFMVLSTLIIPLLIYYGTRGQGTESFYGTVGAVLAFVILLAYLIIPNLRQSGR</sequence>
<dbReference type="AlphaFoldDB" id="A0A521EFF7"/>
<keyword evidence="1" id="KW-0812">Transmembrane</keyword>
<gene>
    <name evidence="2" type="ORF">SAMN06264849_10920</name>
</gene>
<dbReference type="EMBL" id="FXTI01000009">
    <property type="protein sequence ID" value="SMO82676.1"/>
    <property type="molecule type" value="Genomic_DNA"/>
</dbReference>
<keyword evidence="1" id="KW-1133">Transmembrane helix</keyword>
<keyword evidence="1" id="KW-0472">Membrane</keyword>
<feature type="transmembrane region" description="Helical" evidence="1">
    <location>
        <begin position="7"/>
        <end position="27"/>
    </location>
</feature>
<accession>A0A521EFF7</accession>